<feature type="region of interest" description="Disordered" evidence="2">
    <location>
        <begin position="123"/>
        <end position="227"/>
    </location>
</feature>
<feature type="compositionally biased region" description="Basic and acidic residues" evidence="2">
    <location>
        <begin position="154"/>
        <end position="164"/>
    </location>
</feature>
<feature type="compositionally biased region" description="Low complexity" evidence="2">
    <location>
        <begin position="165"/>
        <end position="180"/>
    </location>
</feature>
<evidence type="ECO:0000256" key="1">
    <source>
        <dbReference type="ARBA" id="ARBA00022737"/>
    </source>
</evidence>
<keyword evidence="5" id="KW-1185">Reference proteome</keyword>
<dbReference type="EMBL" id="CAJVCH010054902">
    <property type="protein sequence ID" value="CAG7718637.1"/>
    <property type="molecule type" value="Genomic_DNA"/>
</dbReference>
<feature type="compositionally biased region" description="Polar residues" evidence="2">
    <location>
        <begin position="127"/>
        <end position="153"/>
    </location>
</feature>
<dbReference type="SMART" id="SM00228">
    <property type="entry name" value="PDZ"/>
    <property type="match status" value="1"/>
</dbReference>
<gene>
    <name evidence="4" type="ORF">AFUS01_LOCUS8014</name>
</gene>
<evidence type="ECO:0000313" key="5">
    <source>
        <dbReference type="Proteomes" id="UP000708208"/>
    </source>
</evidence>
<dbReference type="CDD" id="cd06768">
    <property type="entry name" value="PDZ_NHERF-like"/>
    <property type="match status" value="1"/>
</dbReference>
<accession>A0A8J2NU95</accession>
<feature type="domain" description="PDZ" evidence="3">
    <location>
        <begin position="15"/>
        <end position="97"/>
    </location>
</feature>
<sequence>MSTKDIPEDAPQPRLCQLVKWPDFDGYGFNLHGEKTKPGQYIGKVDKDSPAETAGLKPNDRIIEVNGTNISNENHKQVVQRIKAIPNETKLLVLDEKEDQYYKNLNVVVTGSMANVLVLKTPVPRPSTLNNAVITATNGSNGTSNDNESGTGTHSDEDHDRASHVSDSGSGSSIPSKNNSLTKKESNGFSMDEDVSSSGPSPTPPGSSASPSPTPIMSLSNGKSNKTLDLNMTAQEMRAILAARKKEKLDAKNAKIDLRKKYDIIQTL</sequence>
<dbReference type="Pfam" id="PF00595">
    <property type="entry name" value="PDZ"/>
    <property type="match status" value="1"/>
</dbReference>
<dbReference type="GO" id="GO:0072659">
    <property type="term" value="P:protein localization to plasma membrane"/>
    <property type="evidence" value="ECO:0007669"/>
    <property type="project" value="TreeGrafter"/>
</dbReference>
<feature type="compositionally biased region" description="Low complexity" evidence="2">
    <location>
        <begin position="196"/>
        <end position="211"/>
    </location>
</feature>
<reference evidence="4" key="1">
    <citation type="submission" date="2021-06" db="EMBL/GenBank/DDBJ databases">
        <authorList>
            <person name="Hodson N. C."/>
            <person name="Mongue J. A."/>
            <person name="Jaron S. K."/>
        </authorList>
    </citation>
    <scope>NUCLEOTIDE SEQUENCE</scope>
</reference>
<dbReference type="AlphaFoldDB" id="A0A8J2NU95"/>
<protein>
    <recommendedName>
        <fullName evidence="3">PDZ domain-containing protein</fullName>
    </recommendedName>
</protein>
<evidence type="ECO:0000259" key="3">
    <source>
        <dbReference type="PROSITE" id="PS50106"/>
    </source>
</evidence>
<keyword evidence="1" id="KW-0677">Repeat</keyword>
<evidence type="ECO:0000313" key="4">
    <source>
        <dbReference type="EMBL" id="CAG7718637.1"/>
    </source>
</evidence>
<dbReference type="PANTHER" id="PTHR14191">
    <property type="entry name" value="PDZ DOMAIN CONTAINING PROTEIN"/>
    <property type="match status" value="1"/>
</dbReference>
<dbReference type="OrthoDB" id="10007415at2759"/>
<dbReference type="InterPro" id="IPR001478">
    <property type="entry name" value="PDZ"/>
</dbReference>
<proteinExistence type="predicted"/>
<dbReference type="GO" id="GO:0016324">
    <property type="term" value="C:apical plasma membrane"/>
    <property type="evidence" value="ECO:0007669"/>
    <property type="project" value="TreeGrafter"/>
</dbReference>
<dbReference type="Proteomes" id="UP000708208">
    <property type="component" value="Unassembled WGS sequence"/>
</dbReference>
<organism evidence="4 5">
    <name type="scientific">Allacma fusca</name>
    <dbReference type="NCBI Taxonomy" id="39272"/>
    <lineage>
        <taxon>Eukaryota</taxon>
        <taxon>Metazoa</taxon>
        <taxon>Ecdysozoa</taxon>
        <taxon>Arthropoda</taxon>
        <taxon>Hexapoda</taxon>
        <taxon>Collembola</taxon>
        <taxon>Symphypleona</taxon>
        <taxon>Sminthuridae</taxon>
        <taxon>Allacma</taxon>
    </lineage>
</organism>
<dbReference type="GO" id="GO:0043495">
    <property type="term" value="F:protein-membrane adaptor activity"/>
    <property type="evidence" value="ECO:0007669"/>
    <property type="project" value="TreeGrafter"/>
</dbReference>
<comment type="caution">
    <text evidence="4">The sequence shown here is derived from an EMBL/GenBank/DDBJ whole genome shotgun (WGS) entry which is preliminary data.</text>
</comment>
<name>A0A8J2NU95_9HEXA</name>
<dbReference type="InterPro" id="IPR051067">
    <property type="entry name" value="NHER"/>
</dbReference>
<evidence type="ECO:0000256" key="2">
    <source>
        <dbReference type="SAM" id="MobiDB-lite"/>
    </source>
</evidence>
<dbReference type="PROSITE" id="PS50106">
    <property type="entry name" value="PDZ"/>
    <property type="match status" value="1"/>
</dbReference>
<dbReference type="PANTHER" id="PTHR14191:SF28">
    <property type="entry name" value="GH04176P-RELATED"/>
    <property type="match status" value="1"/>
</dbReference>
<feature type="compositionally biased region" description="Polar residues" evidence="2">
    <location>
        <begin position="217"/>
        <end position="227"/>
    </location>
</feature>